<reference evidence="6 7" key="1">
    <citation type="submission" date="2016-03" db="EMBL/GenBank/DDBJ databases">
        <authorList>
            <consortium name="Pathogen Informatics"/>
        </authorList>
    </citation>
    <scope>NUCLEOTIDE SEQUENCE [LARGE SCALE GENOMIC DNA]</scope>
    <source>
        <strain evidence="6 7">NCTC13364</strain>
    </source>
</reference>
<dbReference type="Pfam" id="PF12833">
    <property type="entry name" value="HTH_18"/>
    <property type="match status" value="1"/>
</dbReference>
<dbReference type="PANTHER" id="PTHR46796:SF2">
    <property type="entry name" value="TRANSCRIPTIONAL REGULATORY PROTEIN"/>
    <property type="match status" value="1"/>
</dbReference>
<feature type="domain" description="HTH araC/xylS-type" evidence="5">
    <location>
        <begin position="181"/>
        <end position="277"/>
    </location>
</feature>
<evidence type="ECO:0000256" key="3">
    <source>
        <dbReference type="ARBA" id="ARBA00023159"/>
    </source>
</evidence>
<keyword evidence="4" id="KW-0804">Transcription</keyword>
<dbReference type="EMBL" id="FKBS01000017">
    <property type="protein sequence ID" value="SAI41130.1"/>
    <property type="molecule type" value="Genomic_DNA"/>
</dbReference>
<evidence type="ECO:0000259" key="5">
    <source>
        <dbReference type="PROSITE" id="PS01124"/>
    </source>
</evidence>
<evidence type="ECO:0000256" key="2">
    <source>
        <dbReference type="ARBA" id="ARBA00023125"/>
    </source>
</evidence>
<dbReference type="AlphaFoldDB" id="A0A157Q6B9"/>
<evidence type="ECO:0000256" key="1">
    <source>
        <dbReference type="ARBA" id="ARBA00023015"/>
    </source>
</evidence>
<dbReference type="InterPro" id="IPR018060">
    <property type="entry name" value="HTH_AraC"/>
</dbReference>
<dbReference type="PROSITE" id="PS00041">
    <property type="entry name" value="HTH_ARAC_FAMILY_1"/>
    <property type="match status" value="1"/>
</dbReference>
<dbReference type="SMART" id="SM00342">
    <property type="entry name" value="HTH_ARAC"/>
    <property type="match status" value="1"/>
</dbReference>
<organism evidence="6 7">
    <name type="scientific">Bordetella ansorpii</name>
    <dbReference type="NCBI Taxonomy" id="288768"/>
    <lineage>
        <taxon>Bacteria</taxon>
        <taxon>Pseudomonadati</taxon>
        <taxon>Pseudomonadota</taxon>
        <taxon>Betaproteobacteria</taxon>
        <taxon>Burkholderiales</taxon>
        <taxon>Alcaligenaceae</taxon>
        <taxon>Bordetella</taxon>
    </lineage>
</organism>
<dbReference type="OrthoDB" id="9809338at2"/>
<gene>
    <name evidence="6" type="primary">ripA_3</name>
    <name evidence="6" type="ORF">SAMEA1982600_03265</name>
</gene>
<dbReference type="Gene3D" id="1.10.10.60">
    <property type="entry name" value="Homeodomain-like"/>
    <property type="match status" value="1"/>
</dbReference>
<sequence>MAASDPTQQFWRDPALPYVDSRRACHSRACYRPHSHPTYSIGAVDEGASVFTGAPDGPMRLAPGTLVFVPAARVHACNPSPGLAWSYQMLHLDADWLRSVRHERPGMDTRGEPQEADEPVRIVNDPALYARFTRLNALLFSQADARGKEEALIAFLGDADTSRARQVDTPAMPAGLAKQLRPVLDALRRDYTGQLPLDALARLAGMSRYQLIRAVRVATGMTPHAWQLNERVNAARRRLRAGDGIARVAHDLGFADQAHLQRVFKAHAAVTPGQFRA</sequence>
<evidence type="ECO:0000256" key="4">
    <source>
        <dbReference type="ARBA" id="ARBA00023163"/>
    </source>
</evidence>
<dbReference type="Proteomes" id="UP000077037">
    <property type="component" value="Unassembled WGS sequence"/>
</dbReference>
<dbReference type="SUPFAM" id="SSF46689">
    <property type="entry name" value="Homeodomain-like"/>
    <property type="match status" value="2"/>
</dbReference>
<dbReference type="PANTHER" id="PTHR46796">
    <property type="entry name" value="HTH-TYPE TRANSCRIPTIONAL ACTIVATOR RHAS-RELATED"/>
    <property type="match status" value="1"/>
</dbReference>
<name>A0A157Q6B9_9BORD</name>
<dbReference type="InterPro" id="IPR050204">
    <property type="entry name" value="AraC_XylS_family_regulators"/>
</dbReference>
<dbReference type="GO" id="GO:0003700">
    <property type="term" value="F:DNA-binding transcription factor activity"/>
    <property type="evidence" value="ECO:0007669"/>
    <property type="project" value="InterPro"/>
</dbReference>
<dbReference type="RefSeq" id="WP_066415138.1">
    <property type="nucleotide sequence ID" value="NZ_FKBS01000017.1"/>
</dbReference>
<dbReference type="Pfam" id="PF02311">
    <property type="entry name" value="AraC_binding"/>
    <property type="match status" value="1"/>
</dbReference>
<dbReference type="SUPFAM" id="SSF51215">
    <property type="entry name" value="Regulatory protein AraC"/>
    <property type="match status" value="1"/>
</dbReference>
<accession>A0A157Q6B9</accession>
<evidence type="ECO:0000313" key="6">
    <source>
        <dbReference type="EMBL" id="SAI41130.1"/>
    </source>
</evidence>
<dbReference type="InterPro" id="IPR003313">
    <property type="entry name" value="AraC-bd"/>
</dbReference>
<keyword evidence="2" id="KW-0238">DNA-binding</keyword>
<proteinExistence type="predicted"/>
<dbReference type="InterPro" id="IPR009057">
    <property type="entry name" value="Homeodomain-like_sf"/>
</dbReference>
<keyword evidence="1" id="KW-0805">Transcription regulation</keyword>
<evidence type="ECO:0000313" key="7">
    <source>
        <dbReference type="Proteomes" id="UP000077037"/>
    </source>
</evidence>
<keyword evidence="3" id="KW-0010">Activator</keyword>
<protein>
    <submittedName>
        <fullName evidence="6">AraC family transcriptional regulator</fullName>
    </submittedName>
</protein>
<dbReference type="InterPro" id="IPR018062">
    <property type="entry name" value="HTH_AraC-typ_CS"/>
</dbReference>
<dbReference type="GO" id="GO:0043565">
    <property type="term" value="F:sequence-specific DNA binding"/>
    <property type="evidence" value="ECO:0007669"/>
    <property type="project" value="InterPro"/>
</dbReference>
<dbReference type="PROSITE" id="PS01124">
    <property type="entry name" value="HTH_ARAC_FAMILY_2"/>
    <property type="match status" value="1"/>
</dbReference>
<dbReference type="InterPro" id="IPR037923">
    <property type="entry name" value="HTH-like"/>
</dbReference>